<feature type="compositionally biased region" description="Low complexity" evidence="1">
    <location>
        <begin position="127"/>
        <end position="154"/>
    </location>
</feature>
<evidence type="ECO:0000313" key="2">
    <source>
        <dbReference type="EMBL" id="ARN21422.1"/>
    </source>
</evidence>
<dbReference type="RefSeq" id="WP_085751708.1">
    <property type="nucleotide sequence ID" value="NZ_BSPR01000013.1"/>
</dbReference>
<keyword evidence="3" id="KW-1185">Reference proteome</keyword>
<dbReference type="EMBL" id="CP015118">
    <property type="protein sequence ID" value="ARN21422.1"/>
    <property type="molecule type" value="Genomic_DNA"/>
</dbReference>
<evidence type="ECO:0000256" key="1">
    <source>
        <dbReference type="SAM" id="MobiDB-lite"/>
    </source>
</evidence>
<reference evidence="2 3" key="1">
    <citation type="submission" date="2016-04" db="EMBL/GenBank/DDBJ databases">
        <title>Complete genome sequence of natural rubber-degrading, novel Gram-negative bacterium, Rhizobacter gummiphilus strain NS21.</title>
        <authorList>
            <person name="Tabata M."/>
            <person name="Kasai D."/>
            <person name="Fukuda M."/>
        </authorList>
    </citation>
    <scope>NUCLEOTIDE SEQUENCE [LARGE SCALE GENOMIC DNA]</scope>
    <source>
        <strain evidence="2 3">NS21</strain>
    </source>
</reference>
<dbReference type="OrthoDB" id="9997700at2"/>
<name>A0A1W6LB05_9BURK</name>
<proteinExistence type="predicted"/>
<sequence>MSIPTSAPLLVKLGELAHADVGVPGRRLVHHPMRGWVPEAERPWRIRWLPLWVTCLLPLGVLFGLLVPRHVGMGVIPPSGPASVPSDLVVVVPSVVVPPAALPPLPLPLPLPLPAPPVELAATGRPAPVAVPSRRPARAAASAPRRPASESVAPVVFNDPPTAEPKPRPRDVLVAIQDGQTIVAPDPRGLPVPFRVGELLPSGARLLRVDARSGEAQTDRGVIRLE</sequence>
<dbReference type="STRING" id="946333.A4W93_16790"/>
<gene>
    <name evidence="2" type="ORF">A4W93_16790</name>
</gene>
<dbReference type="Proteomes" id="UP000193427">
    <property type="component" value="Chromosome"/>
</dbReference>
<evidence type="ECO:0000313" key="3">
    <source>
        <dbReference type="Proteomes" id="UP000193427"/>
    </source>
</evidence>
<dbReference type="KEGG" id="rgu:A4W93_16790"/>
<accession>A0A1W6LB05</accession>
<organism evidence="2 3">
    <name type="scientific">Piscinibacter gummiphilus</name>
    <dbReference type="NCBI Taxonomy" id="946333"/>
    <lineage>
        <taxon>Bacteria</taxon>
        <taxon>Pseudomonadati</taxon>
        <taxon>Pseudomonadota</taxon>
        <taxon>Betaproteobacteria</taxon>
        <taxon>Burkholderiales</taxon>
        <taxon>Sphaerotilaceae</taxon>
        <taxon>Piscinibacter</taxon>
    </lineage>
</organism>
<feature type="region of interest" description="Disordered" evidence="1">
    <location>
        <begin position="127"/>
        <end position="169"/>
    </location>
</feature>
<dbReference type="AlphaFoldDB" id="A0A1W6LB05"/>
<protein>
    <submittedName>
        <fullName evidence="2">Uncharacterized protein</fullName>
    </submittedName>
</protein>